<dbReference type="Proteomes" id="UP000265618">
    <property type="component" value="Unassembled WGS sequence"/>
</dbReference>
<gene>
    <name evidence="2" type="ORF">KIPB_006044</name>
</gene>
<reference evidence="2 3" key="1">
    <citation type="journal article" date="2018" name="PLoS ONE">
        <title>The draft genome of Kipferlia bialata reveals reductive genome evolution in fornicate parasites.</title>
        <authorList>
            <person name="Tanifuji G."/>
            <person name="Takabayashi S."/>
            <person name="Kume K."/>
            <person name="Takagi M."/>
            <person name="Nakayama T."/>
            <person name="Kamikawa R."/>
            <person name="Inagaki Y."/>
            <person name="Hashimoto T."/>
        </authorList>
    </citation>
    <scope>NUCLEOTIDE SEQUENCE [LARGE SCALE GENOMIC DNA]</scope>
    <source>
        <strain evidence="2">NY0173</strain>
    </source>
</reference>
<proteinExistence type="predicted"/>
<evidence type="ECO:0000313" key="3">
    <source>
        <dbReference type="Proteomes" id="UP000265618"/>
    </source>
</evidence>
<name>A0A9K3CWE4_9EUKA</name>
<protein>
    <submittedName>
        <fullName evidence="2">Uncharacterized protein</fullName>
    </submittedName>
</protein>
<keyword evidence="3" id="KW-1185">Reference proteome</keyword>
<dbReference type="EMBL" id="BDIP01001503">
    <property type="protein sequence ID" value="GIQ84534.1"/>
    <property type="molecule type" value="Genomic_DNA"/>
</dbReference>
<sequence>MARNEFQKERKGQTLAQETDALEARAQAEAPKSSYIGTVLDPTDTGKRKNKKERLAEAKQRKKEAHKRSKGKGPGVSLLSIISPC</sequence>
<evidence type="ECO:0000313" key="2">
    <source>
        <dbReference type="EMBL" id="GIQ84534.1"/>
    </source>
</evidence>
<evidence type="ECO:0000256" key="1">
    <source>
        <dbReference type="SAM" id="MobiDB-lite"/>
    </source>
</evidence>
<comment type="caution">
    <text evidence="2">The sequence shown here is derived from an EMBL/GenBank/DDBJ whole genome shotgun (WGS) entry which is preliminary data.</text>
</comment>
<feature type="region of interest" description="Disordered" evidence="1">
    <location>
        <begin position="24"/>
        <end position="85"/>
    </location>
</feature>
<feature type="compositionally biased region" description="Basic residues" evidence="1">
    <location>
        <begin position="60"/>
        <end position="71"/>
    </location>
</feature>
<organism evidence="2 3">
    <name type="scientific">Kipferlia bialata</name>
    <dbReference type="NCBI Taxonomy" id="797122"/>
    <lineage>
        <taxon>Eukaryota</taxon>
        <taxon>Metamonada</taxon>
        <taxon>Carpediemonas-like organisms</taxon>
        <taxon>Kipferlia</taxon>
    </lineage>
</organism>
<accession>A0A9K3CWE4</accession>
<dbReference type="AlphaFoldDB" id="A0A9K3CWE4"/>